<dbReference type="PANTHER" id="PTHR45790:SF3">
    <property type="entry name" value="S-ADENOSYL-L-METHIONINE-DEPENDENT UROPORPHYRINOGEN III METHYLTRANSFERASE, CHLOROPLASTIC"/>
    <property type="match status" value="1"/>
</dbReference>
<dbReference type="Pfam" id="PF02602">
    <property type="entry name" value="HEM4"/>
    <property type="match status" value="1"/>
</dbReference>
<dbReference type="GO" id="GO:0032259">
    <property type="term" value="P:methylation"/>
    <property type="evidence" value="ECO:0007669"/>
    <property type="project" value="UniProtKB-KW"/>
</dbReference>
<dbReference type="EMBL" id="JAPYYP010000020">
    <property type="protein sequence ID" value="MDA5109703.1"/>
    <property type="molecule type" value="Genomic_DNA"/>
</dbReference>
<evidence type="ECO:0000256" key="3">
    <source>
        <dbReference type="ARBA" id="ARBA00018323"/>
    </source>
</evidence>
<evidence type="ECO:0000256" key="8">
    <source>
        <dbReference type="ARBA" id="ARBA00079776"/>
    </source>
</evidence>
<keyword evidence="12" id="KW-1185">Reference proteome</keyword>
<keyword evidence="7" id="KW-0627">Porphyrin biosynthesis</keyword>
<dbReference type="InterPro" id="IPR050161">
    <property type="entry name" value="Siro_Cobalamin_biosynth"/>
</dbReference>
<dbReference type="InterPro" id="IPR003754">
    <property type="entry name" value="4pyrrol_synth_uPrphyn_synth"/>
</dbReference>
<dbReference type="InterPro" id="IPR000878">
    <property type="entry name" value="4pyrrol_Mease"/>
</dbReference>
<dbReference type="NCBIfam" id="NF004790">
    <property type="entry name" value="PRK06136.1"/>
    <property type="match status" value="1"/>
</dbReference>
<sequence>MRKTGSVMFVGAGPGDPKLLTIKGREAIKRADVVVYDRLANPLLLAHARTDARLIYVGKEADRHSLPQEEINRLLVREAHQGRLVVRLKGGDPSIFGRVGEEAEACRKEGIPFDIVPGITSGVAAPLYAGIPLTHREYNSAVAFLTGHQCEQNAGRELDWAALAAVETLVIYMGVKNLPFIRERLLAHGKAADTPVALVRWGTLSEQQTLVGVLSTIDRQAAEAKFSAPAIIVIGEVVRLRDTLEWYESKPLFGLTVAAAADDPAEQGESLLAELESLGADVLPVAVAARAAGADEDAVRLIDELEECRWLVFADERQADFFFRTLRERRIDIRRIKARIAALGERTAQALESRGLPAERLFAANEPLAAVYRNLPLAPGDRVLCLSAGPSGIVAYPDGVVWRTASAGRLAWGDSHPVAPLLRARTFDWLAADDPYHLEALAQFAGEGWQDRPLLCVGEETAARARSMGWRQAVSCERGTSALAEELQRGIRALGVRTAQHAEHLYQHHGR</sequence>
<dbReference type="InterPro" id="IPR014777">
    <property type="entry name" value="4pyrrole_Mease_sub1"/>
</dbReference>
<dbReference type="Proteomes" id="UP001151071">
    <property type="component" value="Unassembled WGS sequence"/>
</dbReference>
<evidence type="ECO:0000259" key="9">
    <source>
        <dbReference type="Pfam" id="PF00590"/>
    </source>
</evidence>
<keyword evidence="5 11" id="KW-0808">Transferase</keyword>
<feature type="domain" description="Tetrapyrrole biosynthesis uroporphyrinogen III synthase" evidence="10">
    <location>
        <begin position="271"/>
        <end position="386"/>
    </location>
</feature>
<dbReference type="Pfam" id="PF00590">
    <property type="entry name" value="TP_methylase"/>
    <property type="match status" value="1"/>
</dbReference>
<dbReference type="AlphaFoldDB" id="A0A9X3TTY6"/>
<evidence type="ECO:0000256" key="5">
    <source>
        <dbReference type="ARBA" id="ARBA00022679"/>
    </source>
</evidence>
<dbReference type="EC" id="2.1.1.107" evidence="2"/>
<keyword evidence="6" id="KW-0949">S-adenosyl-L-methionine</keyword>
<reference evidence="11" key="1">
    <citation type="submission" date="2022-12" db="EMBL/GenBank/DDBJ databases">
        <title>Draft genome sequence of the thermophilic strain Brevibacillus thermoruber HT42, isolated from Los Humeros, Puebla, Mexico, with biotechnological potential.</title>
        <authorList>
            <person name="Lara Sanchez J."/>
            <person name="Solis Palacios R."/>
            <person name="Bustos Baena A.S."/>
            <person name="Ruz Baez A.E."/>
            <person name="Espinosa Luna G."/>
            <person name="Oliart Ros R.M."/>
        </authorList>
    </citation>
    <scope>NUCLEOTIDE SEQUENCE</scope>
    <source>
        <strain evidence="11">HT42</strain>
    </source>
</reference>
<dbReference type="PANTHER" id="PTHR45790">
    <property type="entry name" value="SIROHEME SYNTHASE-RELATED"/>
    <property type="match status" value="1"/>
</dbReference>
<proteinExistence type="inferred from homology"/>
<evidence type="ECO:0000256" key="1">
    <source>
        <dbReference type="ARBA" id="ARBA00005879"/>
    </source>
</evidence>
<dbReference type="NCBIfam" id="TIGR01469">
    <property type="entry name" value="cobA_cysG_Cterm"/>
    <property type="match status" value="1"/>
</dbReference>
<dbReference type="PROSITE" id="PS00839">
    <property type="entry name" value="SUMT_1"/>
    <property type="match status" value="1"/>
</dbReference>
<accession>A0A9X3TTY6</accession>
<protein>
    <recommendedName>
        <fullName evidence="3">Uroporphyrinogen-III C-methyltransferase</fullName>
        <ecNumber evidence="2">2.1.1.107</ecNumber>
    </recommendedName>
    <alternativeName>
        <fullName evidence="8">Uroporphyrinogen III methylase</fullName>
    </alternativeName>
</protein>
<evidence type="ECO:0000256" key="6">
    <source>
        <dbReference type="ARBA" id="ARBA00022691"/>
    </source>
</evidence>
<evidence type="ECO:0000256" key="2">
    <source>
        <dbReference type="ARBA" id="ARBA00012162"/>
    </source>
</evidence>
<evidence type="ECO:0000313" key="11">
    <source>
        <dbReference type="EMBL" id="MDA5109703.1"/>
    </source>
</evidence>
<organism evidence="11 12">
    <name type="scientific">Brevibacillus thermoruber</name>
    <dbReference type="NCBI Taxonomy" id="33942"/>
    <lineage>
        <taxon>Bacteria</taxon>
        <taxon>Bacillati</taxon>
        <taxon>Bacillota</taxon>
        <taxon>Bacilli</taxon>
        <taxon>Bacillales</taxon>
        <taxon>Paenibacillaceae</taxon>
        <taxon>Brevibacillus</taxon>
    </lineage>
</organism>
<dbReference type="SUPFAM" id="SSF53790">
    <property type="entry name" value="Tetrapyrrole methylase"/>
    <property type="match status" value="1"/>
</dbReference>
<dbReference type="InterPro" id="IPR036108">
    <property type="entry name" value="4pyrrol_syn_uPrphyn_synt_sf"/>
</dbReference>
<dbReference type="InterPro" id="IPR014776">
    <property type="entry name" value="4pyrrole_Mease_sub2"/>
</dbReference>
<dbReference type="CDD" id="cd11642">
    <property type="entry name" value="SUMT"/>
    <property type="match status" value="1"/>
</dbReference>
<name>A0A9X3TTY6_9BACL</name>
<feature type="domain" description="Tetrapyrrole methylase" evidence="9">
    <location>
        <begin position="7"/>
        <end position="217"/>
    </location>
</feature>
<dbReference type="FunFam" id="3.40.1010.10:FF:000001">
    <property type="entry name" value="Siroheme synthase"/>
    <property type="match status" value="1"/>
</dbReference>
<dbReference type="InterPro" id="IPR035996">
    <property type="entry name" value="4pyrrol_Methylase_sf"/>
</dbReference>
<dbReference type="FunFam" id="3.30.950.10:FF:000001">
    <property type="entry name" value="Siroheme synthase"/>
    <property type="match status" value="1"/>
</dbReference>
<dbReference type="Gene3D" id="3.40.1010.10">
    <property type="entry name" value="Cobalt-precorrin-4 Transmethylase, Domain 1"/>
    <property type="match status" value="1"/>
</dbReference>
<evidence type="ECO:0000259" key="10">
    <source>
        <dbReference type="Pfam" id="PF02602"/>
    </source>
</evidence>
<dbReference type="Gene3D" id="3.30.950.10">
    <property type="entry name" value="Methyltransferase, Cobalt-precorrin-4 Transmethylase, Domain 2"/>
    <property type="match status" value="1"/>
</dbReference>
<dbReference type="SUPFAM" id="SSF69618">
    <property type="entry name" value="HemD-like"/>
    <property type="match status" value="1"/>
</dbReference>
<dbReference type="GO" id="GO:0019354">
    <property type="term" value="P:siroheme biosynthetic process"/>
    <property type="evidence" value="ECO:0007669"/>
    <property type="project" value="InterPro"/>
</dbReference>
<comment type="similarity">
    <text evidence="1">Belongs to the precorrin methyltransferase family.</text>
</comment>
<dbReference type="Gene3D" id="3.40.50.10090">
    <property type="match status" value="2"/>
</dbReference>
<dbReference type="InterPro" id="IPR003043">
    <property type="entry name" value="Uropor_MeTrfase_CS"/>
</dbReference>
<evidence type="ECO:0000256" key="4">
    <source>
        <dbReference type="ARBA" id="ARBA00022603"/>
    </source>
</evidence>
<dbReference type="GO" id="GO:0004851">
    <property type="term" value="F:uroporphyrin-III C-methyltransferase activity"/>
    <property type="evidence" value="ECO:0007669"/>
    <property type="project" value="UniProtKB-EC"/>
</dbReference>
<keyword evidence="4 11" id="KW-0489">Methyltransferase</keyword>
<gene>
    <name evidence="11" type="primary">cobA</name>
    <name evidence="11" type="ORF">O3V59_15155</name>
</gene>
<dbReference type="RefSeq" id="WP_271140464.1">
    <property type="nucleotide sequence ID" value="NZ_JAPYYP010000020.1"/>
</dbReference>
<evidence type="ECO:0000256" key="7">
    <source>
        <dbReference type="ARBA" id="ARBA00023244"/>
    </source>
</evidence>
<evidence type="ECO:0000313" key="12">
    <source>
        <dbReference type="Proteomes" id="UP001151071"/>
    </source>
</evidence>
<dbReference type="GO" id="GO:0004852">
    <property type="term" value="F:uroporphyrinogen-III synthase activity"/>
    <property type="evidence" value="ECO:0007669"/>
    <property type="project" value="InterPro"/>
</dbReference>
<dbReference type="InterPro" id="IPR006366">
    <property type="entry name" value="CobA/CysG_C"/>
</dbReference>
<comment type="caution">
    <text evidence="11">The sequence shown here is derived from an EMBL/GenBank/DDBJ whole genome shotgun (WGS) entry which is preliminary data.</text>
</comment>